<sequence length="270" mass="30893">MKYFYLVVLLFSAHTILASSLPRPVELSDPILVKDWQNGRAVNVTLEIDTLSPTHFFLEIAKIDGQLLRQVRFYGAGEKVSLDNLSHKLNKKKVIEDGIFKQWYPNGNLYSTETFQMGVPTGVKIVYHSNGEKEFYCVYDPPGFISELHSYTRTGKEVNVNKYLDNKIYSKVDREPQFPKGETALRLYINQHINYPEEALKKGIVGEVVVAFVVDENGRIIDPEVEKSPSQLLSQEAIRMVSHMPRWQPGFLAGYPVKSRKTVSIMFRAF</sequence>
<comment type="subcellular location">
    <subcellularLocation>
        <location evidence="1">Cell inner membrane</location>
        <topology evidence="1">Single-pass membrane protein</topology>
        <orientation evidence="1">Periplasmic side</orientation>
    </subcellularLocation>
</comment>
<evidence type="ECO:0000256" key="10">
    <source>
        <dbReference type="SAM" id="SignalP"/>
    </source>
</evidence>
<reference evidence="12 15" key="2">
    <citation type="submission" date="2019-10" db="EMBL/GenBank/DDBJ databases">
        <title>Prolixibacter strains distinguished by the presence of nitrate reductase genes were adept at nitrate-dependent anaerobic corrosion of metallic iron and carbon steel.</title>
        <authorList>
            <person name="Iino T."/>
            <person name="Shono N."/>
            <person name="Ito K."/>
            <person name="Nakamura R."/>
            <person name="Sueoka K."/>
            <person name="Harayama S."/>
            <person name="Ohkuma M."/>
        </authorList>
    </citation>
    <scope>NUCLEOTIDE SEQUENCE [LARGE SCALE GENOMIC DNA]</scope>
    <source>
        <strain evidence="12 15">MIC1-1</strain>
    </source>
</reference>
<dbReference type="NCBIfam" id="TIGR01352">
    <property type="entry name" value="tonB_Cterm"/>
    <property type="match status" value="1"/>
</dbReference>
<accession>A0A2P8CK85</accession>
<dbReference type="OrthoDB" id="9814002at2"/>
<evidence type="ECO:0000256" key="6">
    <source>
        <dbReference type="ARBA" id="ARBA00022692"/>
    </source>
</evidence>
<feature type="chain" id="PRO_5015146972" evidence="10">
    <location>
        <begin position="19"/>
        <end position="270"/>
    </location>
</feature>
<dbReference type="PANTHER" id="PTHR33446:SF2">
    <property type="entry name" value="PROTEIN TONB"/>
    <property type="match status" value="1"/>
</dbReference>
<proteinExistence type="inferred from homology"/>
<dbReference type="Proteomes" id="UP000396862">
    <property type="component" value="Unassembled WGS sequence"/>
</dbReference>
<keyword evidence="3" id="KW-0813">Transport</keyword>
<feature type="signal peptide" evidence="10">
    <location>
        <begin position="1"/>
        <end position="18"/>
    </location>
</feature>
<keyword evidence="6" id="KW-0812">Transmembrane</keyword>
<name>A0A2P8CK85_9BACT</name>
<dbReference type="SUPFAM" id="SSF82185">
    <property type="entry name" value="Histone H3 K4-specific methyltransferase SET7/9 N-terminal domain"/>
    <property type="match status" value="1"/>
</dbReference>
<evidence type="ECO:0000256" key="2">
    <source>
        <dbReference type="ARBA" id="ARBA00006555"/>
    </source>
</evidence>
<dbReference type="InterPro" id="IPR037682">
    <property type="entry name" value="TonB_C"/>
</dbReference>
<evidence type="ECO:0000256" key="9">
    <source>
        <dbReference type="ARBA" id="ARBA00023136"/>
    </source>
</evidence>
<evidence type="ECO:0000256" key="4">
    <source>
        <dbReference type="ARBA" id="ARBA00022475"/>
    </source>
</evidence>
<dbReference type="RefSeq" id="WP_106540430.1">
    <property type="nucleotide sequence ID" value="NZ_BLAU01000001.1"/>
</dbReference>
<dbReference type="InterPro" id="IPR006260">
    <property type="entry name" value="TonB/TolA_C"/>
</dbReference>
<dbReference type="EMBL" id="PYGC01000001">
    <property type="protein sequence ID" value="PSK85380.1"/>
    <property type="molecule type" value="Genomic_DNA"/>
</dbReference>
<feature type="domain" description="TonB C-terminal" evidence="11">
    <location>
        <begin position="180"/>
        <end position="270"/>
    </location>
</feature>
<dbReference type="EMBL" id="BLAU01000001">
    <property type="protein sequence ID" value="GET19999.1"/>
    <property type="molecule type" value="Genomic_DNA"/>
</dbReference>
<evidence type="ECO:0000256" key="1">
    <source>
        <dbReference type="ARBA" id="ARBA00004383"/>
    </source>
</evidence>
<evidence type="ECO:0000256" key="5">
    <source>
        <dbReference type="ARBA" id="ARBA00022519"/>
    </source>
</evidence>
<reference evidence="13 14" key="1">
    <citation type="submission" date="2018-03" db="EMBL/GenBank/DDBJ databases">
        <title>Genomic Encyclopedia of Archaeal and Bacterial Type Strains, Phase II (KMG-II): from individual species to whole genera.</title>
        <authorList>
            <person name="Goeker M."/>
        </authorList>
    </citation>
    <scope>NUCLEOTIDE SEQUENCE [LARGE SCALE GENOMIC DNA]</scope>
    <source>
        <strain evidence="13 14">DSM 27267</strain>
    </source>
</reference>
<protein>
    <submittedName>
        <fullName evidence="13">TonB family protein</fullName>
    </submittedName>
</protein>
<dbReference type="GO" id="GO:0098797">
    <property type="term" value="C:plasma membrane protein complex"/>
    <property type="evidence" value="ECO:0007669"/>
    <property type="project" value="TreeGrafter"/>
</dbReference>
<evidence type="ECO:0000259" key="11">
    <source>
        <dbReference type="PROSITE" id="PS52015"/>
    </source>
</evidence>
<organism evidence="13 14">
    <name type="scientific">Prolixibacter denitrificans</name>
    <dbReference type="NCBI Taxonomy" id="1541063"/>
    <lineage>
        <taxon>Bacteria</taxon>
        <taxon>Pseudomonadati</taxon>
        <taxon>Bacteroidota</taxon>
        <taxon>Bacteroidia</taxon>
        <taxon>Marinilabiliales</taxon>
        <taxon>Prolixibacteraceae</taxon>
        <taxon>Prolixibacter</taxon>
    </lineage>
</organism>
<dbReference type="Gene3D" id="3.90.930.1">
    <property type="match status" value="1"/>
</dbReference>
<keyword evidence="8" id="KW-1133">Transmembrane helix</keyword>
<evidence type="ECO:0000313" key="15">
    <source>
        <dbReference type="Proteomes" id="UP000396862"/>
    </source>
</evidence>
<keyword evidence="7" id="KW-0653">Protein transport</keyword>
<dbReference type="InterPro" id="IPR051045">
    <property type="entry name" value="TonB-dependent_transducer"/>
</dbReference>
<dbReference type="GO" id="GO:0031992">
    <property type="term" value="F:energy transducer activity"/>
    <property type="evidence" value="ECO:0007669"/>
    <property type="project" value="TreeGrafter"/>
</dbReference>
<dbReference type="SUPFAM" id="SSF74653">
    <property type="entry name" value="TolA/TonB C-terminal domain"/>
    <property type="match status" value="1"/>
</dbReference>
<keyword evidence="4" id="KW-1003">Cell membrane</keyword>
<dbReference type="Gene3D" id="3.30.1150.10">
    <property type="match status" value="1"/>
</dbReference>
<keyword evidence="9" id="KW-0472">Membrane</keyword>
<evidence type="ECO:0000313" key="14">
    <source>
        <dbReference type="Proteomes" id="UP000240621"/>
    </source>
</evidence>
<gene>
    <name evidence="13" type="ORF">CLV93_101336</name>
    <name evidence="12" type="ORF">JCM18694_02450</name>
</gene>
<evidence type="ECO:0000256" key="3">
    <source>
        <dbReference type="ARBA" id="ARBA00022448"/>
    </source>
</evidence>
<evidence type="ECO:0000313" key="13">
    <source>
        <dbReference type="EMBL" id="PSK85380.1"/>
    </source>
</evidence>
<dbReference type="Proteomes" id="UP000240621">
    <property type="component" value="Unassembled WGS sequence"/>
</dbReference>
<dbReference type="Pfam" id="PF03544">
    <property type="entry name" value="TonB_C"/>
    <property type="match status" value="1"/>
</dbReference>
<comment type="similarity">
    <text evidence="2">Belongs to the TonB family.</text>
</comment>
<keyword evidence="15" id="KW-1185">Reference proteome</keyword>
<evidence type="ECO:0000313" key="12">
    <source>
        <dbReference type="EMBL" id="GET19999.1"/>
    </source>
</evidence>
<keyword evidence="5" id="KW-0997">Cell inner membrane</keyword>
<evidence type="ECO:0000256" key="7">
    <source>
        <dbReference type="ARBA" id="ARBA00022927"/>
    </source>
</evidence>
<keyword evidence="10" id="KW-0732">Signal</keyword>
<dbReference type="PROSITE" id="PS52015">
    <property type="entry name" value="TONB_CTD"/>
    <property type="match status" value="1"/>
</dbReference>
<dbReference type="PANTHER" id="PTHR33446">
    <property type="entry name" value="PROTEIN TONB-RELATED"/>
    <property type="match status" value="1"/>
</dbReference>
<dbReference type="AlphaFoldDB" id="A0A2P8CK85"/>
<dbReference type="GO" id="GO:0015031">
    <property type="term" value="P:protein transport"/>
    <property type="evidence" value="ECO:0007669"/>
    <property type="project" value="UniProtKB-KW"/>
</dbReference>
<dbReference type="GO" id="GO:0055085">
    <property type="term" value="P:transmembrane transport"/>
    <property type="evidence" value="ECO:0007669"/>
    <property type="project" value="InterPro"/>
</dbReference>
<comment type="caution">
    <text evidence="13">The sequence shown here is derived from an EMBL/GenBank/DDBJ whole genome shotgun (WGS) entry which is preliminary data.</text>
</comment>
<evidence type="ECO:0000256" key="8">
    <source>
        <dbReference type="ARBA" id="ARBA00022989"/>
    </source>
</evidence>